<feature type="transmembrane region" description="Helical" evidence="1">
    <location>
        <begin position="99"/>
        <end position="117"/>
    </location>
</feature>
<evidence type="ECO:0000256" key="1">
    <source>
        <dbReference type="SAM" id="Phobius"/>
    </source>
</evidence>
<sequence length="140" mass="14999">MGGAVVHPFAGGAQQQPGGVAEIVLIALAAPPAGCRMGDGEDAPVGLMQKVLSELRVSQLEFIFLCVFWIGLCILSTFIDPSIITESPPVLFLLKLTEFLPIVTYICIFVGSIYAVYKFRASLLGGLSAVLSKLTRSKRR</sequence>
<accession>A0AB34J8R3</accession>
<dbReference type="EMBL" id="JBGBPQ010000011">
    <property type="protein sequence ID" value="KAL1515743.1"/>
    <property type="molecule type" value="Genomic_DNA"/>
</dbReference>
<protein>
    <recommendedName>
        <fullName evidence="4">Dolichol-phosphate mannosyltransferase subunit 3</fullName>
    </recommendedName>
</protein>
<name>A0AB34J8R3_PRYPA</name>
<keyword evidence="1" id="KW-1133">Transmembrane helix</keyword>
<organism evidence="2 3">
    <name type="scientific">Prymnesium parvum</name>
    <name type="common">Toxic golden alga</name>
    <dbReference type="NCBI Taxonomy" id="97485"/>
    <lineage>
        <taxon>Eukaryota</taxon>
        <taxon>Haptista</taxon>
        <taxon>Haptophyta</taxon>
        <taxon>Prymnesiophyceae</taxon>
        <taxon>Prymnesiales</taxon>
        <taxon>Prymnesiaceae</taxon>
        <taxon>Prymnesium</taxon>
    </lineage>
</organism>
<dbReference type="AlphaFoldDB" id="A0AB34J8R3"/>
<proteinExistence type="predicted"/>
<reference evidence="2 3" key="1">
    <citation type="journal article" date="2024" name="Science">
        <title>Giant polyketide synthase enzymes in the biosynthesis of giant marine polyether toxins.</title>
        <authorList>
            <person name="Fallon T.R."/>
            <person name="Shende V.V."/>
            <person name="Wierzbicki I.H."/>
            <person name="Pendleton A.L."/>
            <person name="Watervoot N.F."/>
            <person name="Auber R.P."/>
            <person name="Gonzalez D.J."/>
            <person name="Wisecaver J.H."/>
            <person name="Moore B.S."/>
        </authorList>
    </citation>
    <scope>NUCLEOTIDE SEQUENCE [LARGE SCALE GENOMIC DNA]</scope>
    <source>
        <strain evidence="2 3">12B1</strain>
    </source>
</reference>
<keyword evidence="1" id="KW-0472">Membrane</keyword>
<keyword evidence="1" id="KW-0812">Transmembrane</keyword>
<gene>
    <name evidence="2" type="ORF">AB1Y20_002359</name>
</gene>
<keyword evidence="3" id="KW-1185">Reference proteome</keyword>
<comment type="caution">
    <text evidence="2">The sequence shown here is derived from an EMBL/GenBank/DDBJ whole genome shotgun (WGS) entry which is preliminary data.</text>
</comment>
<evidence type="ECO:0000313" key="2">
    <source>
        <dbReference type="EMBL" id="KAL1515743.1"/>
    </source>
</evidence>
<feature type="transmembrane region" description="Helical" evidence="1">
    <location>
        <begin position="60"/>
        <end position="79"/>
    </location>
</feature>
<dbReference type="Proteomes" id="UP001515480">
    <property type="component" value="Unassembled WGS sequence"/>
</dbReference>
<evidence type="ECO:0008006" key="4">
    <source>
        <dbReference type="Google" id="ProtNLM"/>
    </source>
</evidence>
<evidence type="ECO:0000313" key="3">
    <source>
        <dbReference type="Proteomes" id="UP001515480"/>
    </source>
</evidence>